<feature type="transmembrane region" description="Helical" evidence="7">
    <location>
        <begin position="165"/>
        <end position="186"/>
    </location>
</feature>
<dbReference type="InterPro" id="IPR011701">
    <property type="entry name" value="MFS"/>
</dbReference>
<dbReference type="InterPro" id="IPR036259">
    <property type="entry name" value="MFS_trans_sf"/>
</dbReference>
<feature type="transmembrane region" description="Helical" evidence="7">
    <location>
        <begin position="207"/>
        <end position="231"/>
    </location>
</feature>
<keyword evidence="5 7" id="KW-0472">Membrane</keyword>
<dbReference type="GO" id="GO:0022857">
    <property type="term" value="F:transmembrane transporter activity"/>
    <property type="evidence" value="ECO:0007669"/>
    <property type="project" value="InterPro"/>
</dbReference>
<name>A0A7W3PD47_9MICO</name>
<evidence type="ECO:0000256" key="7">
    <source>
        <dbReference type="SAM" id="Phobius"/>
    </source>
</evidence>
<reference evidence="9 10" key="1">
    <citation type="submission" date="2020-07" db="EMBL/GenBank/DDBJ databases">
        <title>Sequencing the genomes of 1000 actinobacteria strains.</title>
        <authorList>
            <person name="Klenk H.-P."/>
        </authorList>
    </citation>
    <scope>NUCLEOTIDE SEQUENCE [LARGE SCALE GENOMIC DNA]</scope>
    <source>
        <strain evidence="9 10">DSM 44121</strain>
    </source>
</reference>
<feature type="transmembrane region" description="Helical" evidence="7">
    <location>
        <begin position="101"/>
        <end position="123"/>
    </location>
</feature>
<dbReference type="Proteomes" id="UP000540568">
    <property type="component" value="Unassembled WGS sequence"/>
</dbReference>
<dbReference type="InterPro" id="IPR050189">
    <property type="entry name" value="MFS_Efflux_Transporters"/>
</dbReference>
<comment type="caution">
    <text evidence="9">The sequence shown here is derived from an EMBL/GenBank/DDBJ whole genome shotgun (WGS) entry which is preliminary data.</text>
</comment>
<accession>A0A7W3PD47</accession>
<sequence>MTFTWAARGSRWAAAAAVALALWASAAPTLVYPVYAAQWHLTTAVTTTVFAAYPVALIATLLLLGGVSETVGNRGAILGGLGFLGLGALTFLLAPNLALLLVGRALMGVGVGLSLGPATSVIASSRSDDGRDRTGATTTAASAVGLITALLVGGATVQFSGNPLHAGYGVLLAGVVVAAVAAWLLPRRPRAARRWRPRPLAVPRDRRPFLAGTFGVSAAYALGAIFLGIGAQFARDTVRSDDAFVNGVVLALSAAAIGVTALLAGRLGAALALRLGAVSALVAQGLMLVAGATHSMPVLVLYSVVGGAGYSLLFSGGITLVTRSAPAEHRAATTSSAYLVGYLVQAGVALAVGRLATGQGLQLALVVGSAVVAALALAAVLTVRARATSSEAVPAEAGTAPLDTTAVDTSAVGTSAVGPTRTDTVRTDTVSTDTAPNNLVKVSS</sequence>
<feature type="domain" description="Major facilitator superfamily (MFS) profile" evidence="8">
    <location>
        <begin position="1"/>
        <end position="386"/>
    </location>
</feature>
<evidence type="ECO:0000256" key="6">
    <source>
        <dbReference type="SAM" id="MobiDB-lite"/>
    </source>
</evidence>
<dbReference type="RefSeq" id="WP_182614934.1">
    <property type="nucleotide sequence ID" value="NZ_BAAATF010000007.1"/>
</dbReference>
<dbReference type="PANTHER" id="PTHR43124:SF3">
    <property type="entry name" value="CHLORAMPHENICOL EFFLUX PUMP RV0191"/>
    <property type="match status" value="1"/>
</dbReference>
<keyword evidence="10" id="KW-1185">Reference proteome</keyword>
<feature type="transmembrane region" description="Helical" evidence="7">
    <location>
        <begin position="42"/>
        <end position="64"/>
    </location>
</feature>
<evidence type="ECO:0000256" key="2">
    <source>
        <dbReference type="ARBA" id="ARBA00022475"/>
    </source>
</evidence>
<keyword evidence="4 7" id="KW-1133">Transmembrane helix</keyword>
<feature type="transmembrane region" description="Helical" evidence="7">
    <location>
        <begin position="135"/>
        <end position="159"/>
    </location>
</feature>
<evidence type="ECO:0000313" key="10">
    <source>
        <dbReference type="Proteomes" id="UP000540568"/>
    </source>
</evidence>
<feature type="transmembrane region" description="Helical" evidence="7">
    <location>
        <begin position="243"/>
        <end position="264"/>
    </location>
</feature>
<dbReference type="Pfam" id="PF07690">
    <property type="entry name" value="MFS_1"/>
    <property type="match status" value="1"/>
</dbReference>
<feature type="transmembrane region" description="Helical" evidence="7">
    <location>
        <begin position="363"/>
        <end position="383"/>
    </location>
</feature>
<feature type="transmembrane region" description="Helical" evidence="7">
    <location>
        <begin position="337"/>
        <end position="357"/>
    </location>
</feature>
<proteinExistence type="predicted"/>
<organism evidence="9 10">
    <name type="scientific">Promicromonospora sukumoe</name>
    <dbReference type="NCBI Taxonomy" id="88382"/>
    <lineage>
        <taxon>Bacteria</taxon>
        <taxon>Bacillati</taxon>
        <taxon>Actinomycetota</taxon>
        <taxon>Actinomycetes</taxon>
        <taxon>Micrococcales</taxon>
        <taxon>Promicromonosporaceae</taxon>
        <taxon>Promicromonospora</taxon>
    </lineage>
</organism>
<keyword evidence="2" id="KW-1003">Cell membrane</keyword>
<dbReference type="GO" id="GO:0005886">
    <property type="term" value="C:plasma membrane"/>
    <property type="evidence" value="ECO:0007669"/>
    <property type="project" value="UniProtKB-SubCell"/>
</dbReference>
<feature type="compositionally biased region" description="Polar residues" evidence="6">
    <location>
        <begin position="435"/>
        <end position="444"/>
    </location>
</feature>
<gene>
    <name evidence="9" type="ORF">FHX71_001283</name>
</gene>
<dbReference type="PROSITE" id="PS50850">
    <property type="entry name" value="MFS"/>
    <property type="match status" value="1"/>
</dbReference>
<dbReference type="AlphaFoldDB" id="A0A7W3PD47"/>
<feature type="transmembrane region" description="Helical" evidence="7">
    <location>
        <begin position="299"/>
        <end position="325"/>
    </location>
</feature>
<feature type="transmembrane region" description="Helical" evidence="7">
    <location>
        <begin position="76"/>
        <end position="95"/>
    </location>
</feature>
<evidence type="ECO:0000313" key="9">
    <source>
        <dbReference type="EMBL" id="MBA8807341.1"/>
    </source>
</evidence>
<evidence type="ECO:0000256" key="4">
    <source>
        <dbReference type="ARBA" id="ARBA00022989"/>
    </source>
</evidence>
<comment type="subcellular location">
    <subcellularLocation>
        <location evidence="1">Cell membrane</location>
        <topology evidence="1">Multi-pass membrane protein</topology>
    </subcellularLocation>
</comment>
<dbReference type="Gene3D" id="1.20.1250.20">
    <property type="entry name" value="MFS general substrate transporter like domains"/>
    <property type="match status" value="1"/>
</dbReference>
<protein>
    <submittedName>
        <fullName evidence="9">MFS family permease</fullName>
    </submittedName>
</protein>
<dbReference type="InterPro" id="IPR020846">
    <property type="entry name" value="MFS_dom"/>
</dbReference>
<evidence type="ECO:0000256" key="5">
    <source>
        <dbReference type="ARBA" id="ARBA00023136"/>
    </source>
</evidence>
<evidence type="ECO:0000256" key="3">
    <source>
        <dbReference type="ARBA" id="ARBA00022692"/>
    </source>
</evidence>
<evidence type="ECO:0000259" key="8">
    <source>
        <dbReference type="PROSITE" id="PS50850"/>
    </source>
</evidence>
<feature type="transmembrane region" description="Helical" evidence="7">
    <location>
        <begin position="271"/>
        <end position="293"/>
    </location>
</feature>
<dbReference type="PANTHER" id="PTHR43124">
    <property type="entry name" value="PURINE EFFLUX PUMP PBUE"/>
    <property type="match status" value="1"/>
</dbReference>
<dbReference type="SUPFAM" id="SSF103473">
    <property type="entry name" value="MFS general substrate transporter"/>
    <property type="match status" value="1"/>
</dbReference>
<feature type="region of interest" description="Disordered" evidence="6">
    <location>
        <begin position="413"/>
        <end position="444"/>
    </location>
</feature>
<dbReference type="EMBL" id="JACGWV010000001">
    <property type="protein sequence ID" value="MBA8807341.1"/>
    <property type="molecule type" value="Genomic_DNA"/>
</dbReference>
<evidence type="ECO:0000256" key="1">
    <source>
        <dbReference type="ARBA" id="ARBA00004651"/>
    </source>
</evidence>
<keyword evidence="3 7" id="KW-0812">Transmembrane</keyword>